<dbReference type="InterPro" id="IPR052073">
    <property type="entry name" value="Amide_Lactam_Regulators"/>
</dbReference>
<comment type="caution">
    <text evidence="7">The sequence shown here is derived from an EMBL/GenBank/DDBJ whole genome shotgun (WGS) entry which is preliminary data.</text>
</comment>
<gene>
    <name evidence="7" type="ORF">FMAN_14454</name>
</gene>
<keyword evidence="8" id="KW-1185">Reference proteome</keyword>
<dbReference type="PANTHER" id="PTHR47171">
    <property type="entry name" value="FARA-RELATED"/>
    <property type="match status" value="1"/>
</dbReference>
<dbReference type="GO" id="GO:0008270">
    <property type="term" value="F:zinc ion binding"/>
    <property type="evidence" value="ECO:0007669"/>
    <property type="project" value="InterPro"/>
</dbReference>
<dbReference type="RefSeq" id="XP_041690562.1">
    <property type="nucleotide sequence ID" value="XM_041825152.1"/>
</dbReference>
<protein>
    <recommendedName>
        <fullName evidence="6">Xylanolytic transcriptional activator regulatory domain-containing protein</fullName>
    </recommendedName>
</protein>
<sequence length="341" mass="38163">MLQIESGQTQHNLYVDNVMKPTSPWPSITEPGLVAYLGDSSHATLLTHQEQNSGNAIHYLLPDSSRGTKANRTKSDDVENQILEQRGAFLLPPRSLADKLVESYFAWVHPMIPVINRTRFMSQYRDPDDPPSILLVQCVLLTGSHIYRAEHLENATAEVSASAFYKRAKALYDANYEDDRLVIIQSLILLGWYQGGSADAVESLGDWTRLAIAVAQGCGLHRCVDGSQLSAVDKSMRKRIWWTLFTRDRFTAMSFGRAPCINLKDSDVAMISAQDFAEHNSRSDSKYSLTPAQVQYYLECVKLCQAIGCILSRHYSATALLSSGARERLIPRPLSLIRQIL</sequence>
<proteinExistence type="predicted"/>
<evidence type="ECO:0000256" key="1">
    <source>
        <dbReference type="ARBA" id="ARBA00022833"/>
    </source>
</evidence>
<dbReference type="Proteomes" id="UP000184255">
    <property type="component" value="Unassembled WGS sequence"/>
</dbReference>
<evidence type="ECO:0000256" key="5">
    <source>
        <dbReference type="ARBA" id="ARBA00023242"/>
    </source>
</evidence>
<evidence type="ECO:0000313" key="8">
    <source>
        <dbReference type="Proteomes" id="UP000184255"/>
    </source>
</evidence>
<dbReference type="VEuPathDB" id="FungiDB:FMAN_14454"/>
<accession>A0A1L7UA25</accession>
<evidence type="ECO:0000256" key="2">
    <source>
        <dbReference type="ARBA" id="ARBA00023015"/>
    </source>
</evidence>
<dbReference type="GO" id="GO:0003677">
    <property type="term" value="F:DNA binding"/>
    <property type="evidence" value="ECO:0007669"/>
    <property type="project" value="UniProtKB-KW"/>
</dbReference>
<keyword evidence="4" id="KW-0804">Transcription</keyword>
<dbReference type="EMBL" id="FCQH01000020">
    <property type="protein sequence ID" value="CVL07574.1"/>
    <property type="molecule type" value="Genomic_DNA"/>
</dbReference>
<dbReference type="Pfam" id="PF04082">
    <property type="entry name" value="Fungal_trans"/>
    <property type="match status" value="1"/>
</dbReference>
<keyword evidence="5" id="KW-0539">Nucleus</keyword>
<dbReference type="CDD" id="cd12148">
    <property type="entry name" value="fungal_TF_MHR"/>
    <property type="match status" value="1"/>
</dbReference>
<name>A0A1L7UA25_FUSMA</name>
<dbReference type="SMART" id="SM00906">
    <property type="entry name" value="Fungal_trans"/>
    <property type="match status" value="1"/>
</dbReference>
<dbReference type="GeneID" id="65093701"/>
<keyword evidence="2" id="KW-0805">Transcription regulation</keyword>
<feature type="domain" description="Xylanolytic transcriptional activator regulatory" evidence="6">
    <location>
        <begin position="204"/>
        <end position="276"/>
    </location>
</feature>
<dbReference type="InterPro" id="IPR007219">
    <property type="entry name" value="XnlR_reg_dom"/>
</dbReference>
<dbReference type="PANTHER" id="PTHR47171:SF4">
    <property type="entry name" value="ACETAMIDASE REGULATORY PROTEIN"/>
    <property type="match status" value="1"/>
</dbReference>
<evidence type="ECO:0000256" key="3">
    <source>
        <dbReference type="ARBA" id="ARBA00023125"/>
    </source>
</evidence>
<keyword evidence="1" id="KW-0862">Zinc</keyword>
<evidence type="ECO:0000259" key="6">
    <source>
        <dbReference type="SMART" id="SM00906"/>
    </source>
</evidence>
<evidence type="ECO:0000256" key="4">
    <source>
        <dbReference type="ARBA" id="ARBA00023163"/>
    </source>
</evidence>
<evidence type="ECO:0000313" key="7">
    <source>
        <dbReference type="EMBL" id="CVL07574.1"/>
    </source>
</evidence>
<reference evidence="8" key="1">
    <citation type="journal article" date="2016" name="Genome Biol. Evol.">
        <title>Comparative 'omics' of the Fusarium fujikuroi species complex highlights differences in genetic potential and metabolite synthesis.</title>
        <authorList>
            <person name="Niehaus E.-M."/>
            <person name="Muensterkoetter M."/>
            <person name="Proctor R.H."/>
            <person name="Brown D.W."/>
            <person name="Sharon A."/>
            <person name="Idan Y."/>
            <person name="Oren-Young L."/>
            <person name="Sieber C.M."/>
            <person name="Novak O."/>
            <person name="Pencik A."/>
            <person name="Tarkowska D."/>
            <person name="Hromadova K."/>
            <person name="Freeman S."/>
            <person name="Maymon M."/>
            <person name="Elazar M."/>
            <person name="Youssef S.A."/>
            <person name="El-Shabrawy E.S.M."/>
            <person name="Shalaby A.B.A."/>
            <person name="Houterman P."/>
            <person name="Brock N.L."/>
            <person name="Burkhardt I."/>
            <person name="Tsavkelova E.A."/>
            <person name="Dickschat J.S."/>
            <person name="Galuszka P."/>
            <person name="Gueldener U."/>
            <person name="Tudzynski B."/>
        </authorList>
    </citation>
    <scope>NUCLEOTIDE SEQUENCE [LARGE SCALE GENOMIC DNA]</scope>
    <source>
        <strain evidence="8">MRC7560</strain>
    </source>
</reference>
<dbReference type="GO" id="GO:0006351">
    <property type="term" value="P:DNA-templated transcription"/>
    <property type="evidence" value="ECO:0007669"/>
    <property type="project" value="InterPro"/>
</dbReference>
<keyword evidence="3" id="KW-0238">DNA-binding</keyword>
<organism evidence="7 8">
    <name type="scientific">Fusarium mangiferae</name>
    <name type="common">Mango malformation disease fungus</name>
    <dbReference type="NCBI Taxonomy" id="192010"/>
    <lineage>
        <taxon>Eukaryota</taxon>
        <taxon>Fungi</taxon>
        <taxon>Dikarya</taxon>
        <taxon>Ascomycota</taxon>
        <taxon>Pezizomycotina</taxon>
        <taxon>Sordariomycetes</taxon>
        <taxon>Hypocreomycetidae</taxon>
        <taxon>Hypocreales</taxon>
        <taxon>Nectriaceae</taxon>
        <taxon>Fusarium</taxon>
        <taxon>Fusarium fujikuroi species complex</taxon>
    </lineage>
</organism>
<dbReference type="AlphaFoldDB" id="A0A1L7UA25"/>